<dbReference type="RefSeq" id="XP_073557160.1">
    <property type="nucleotide sequence ID" value="XM_073704316.1"/>
</dbReference>
<protein>
    <submittedName>
        <fullName evidence="2">Uncharacterized protein</fullName>
    </submittedName>
</protein>
<organism evidence="2 3">
    <name type="scientific">Trichoderma ghanense</name>
    <dbReference type="NCBI Taxonomy" id="65468"/>
    <lineage>
        <taxon>Eukaryota</taxon>
        <taxon>Fungi</taxon>
        <taxon>Dikarya</taxon>
        <taxon>Ascomycota</taxon>
        <taxon>Pezizomycotina</taxon>
        <taxon>Sordariomycetes</taxon>
        <taxon>Hypocreomycetidae</taxon>
        <taxon>Hypocreales</taxon>
        <taxon>Hypocreaceae</taxon>
        <taxon>Trichoderma</taxon>
    </lineage>
</organism>
<evidence type="ECO:0000313" key="3">
    <source>
        <dbReference type="Proteomes" id="UP001642720"/>
    </source>
</evidence>
<keyword evidence="3" id="KW-1185">Reference proteome</keyword>
<dbReference type="GeneID" id="300578766"/>
<sequence>MLVFATGPHREQESLAAVVDQHYERFHREDEKSHQQLMMQHSARAPAAAATYLGIYAPLATNLPKASPSAPYKASRPPSSQLASVQGNTVLTAPATQGLHWQIPPR</sequence>
<evidence type="ECO:0000313" key="2">
    <source>
        <dbReference type="EMBL" id="TFB00959.1"/>
    </source>
</evidence>
<dbReference type="EMBL" id="PPTA01000010">
    <property type="protein sequence ID" value="TFB00959.1"/>
    <property type="molecule type" value="Genomic_DNA"/>
</dbReference>
<feature type="region of interest" description="Disordered" evidence="1">
    <location>
        <begin position="65"/>
        <end position="106"/>
    </location>
</feature>
<name>A0ABY2GZW1_9HYPO</name>
<dbReference type="Proteomes" id="UP001642720">
    <property type="component" value="Unassembled WGS sequence"/>
</dbReference>
<accession>A0ABY2GZW1</accession>
<proteinExistence type="predicted"/>
<evidence type="ECO:0000256" key="1">
    <source>
        <dbReference type="SAM" id="MobiDB-lite"/>
    </source>
</evidence>
<reference evidence="2 3" key="1">
    <citation type="submission" date="2018-01" db="EMBL/GenBank/DDBJ databases">
        <title>Genome characterization of the sugarcane-associated fungus Trichoderma ghanense CCMA-1212 and their application in lignocelulose bioconversion.</title>
        <authorList>
            <person name="Steindorff A.S."/>
            <person name="Mendes T.D."/>
            <person name="Vilela E.S.D."/>
            <person name="Rodrigues D.S."/>
            <person name="Formighieri E.F."/>
            <person name="Melo I.S."/>
            <person name="Favaro L.C.L."/>
        </authorList>
    </citation>
    <scope>NUCLEOTIDE SEQUENCE [LARGE SCALE GENOMIC DNA]</scope>
    <source>
        <strain evidence="2 3">CCMA-1212</strain>
    </source>
</reference>
<feature type="compositionally biased region" description="Polar residues" evidence="1">
    <location>
        <begin position="77"/>
        <end position="95"/>
    </location>
</feature>
<comment type="caution">
    <text evidence="2">The sequence shown here is derived from an EMBL/GenBank/DDBJ whole genome shotgun (WGS) entry which is preliminary data.</text>
</comment>
<gene>
    <name evidence="2" type="ORF">CCMA1212_007140</name>
</gene>